<keyword evidence="2" id="KW-1185">Reference proteome</keyword>
<evidence type="ECO:0000313" key="2">
    <source>
        <dbReference type="Proteomes" id="UP001652583"/>
    </source>
</evidence>
<feature type="region of interest" description="Disordered" evidence="1">
    <location>
        <begin position="1"/>
        <end position="24"/>
    </location>
</feature>
<sequence length="292" mass="31215">MGAGRSRPRPHRREPPPHRTTPGVPRLTLAAHAAALSPAPGFTQGNVFDISLQNSVGPARSHLFLTPAKFPPDAPTRGGHRPSWSLGARSGNRDQGPRADGSIEDPELPASGGVTYTPPYPAFPCYAPASSPWATRVRAGVVAFPGFQCPRAKPLSRRAASRKAKLVAPKGERRVPLLEVANSLESISEASSGFCLPNQRATHCAPGSALPREVLCRRPRLATGHSHNGSGDKDGNGGEVRGQRSLAEVRRASGQVQMELDPLKVTTRRGHLQCERATLDWGILILKGHKLK</sequence>
<dbReference type="Proteomes" id="UP001652583">
    <property type="component" value="Chromosome A1"/>
</dbReference>
<protein>
    <submittedName>
        <fullName evidence="3">Uncharacterized protein LOC128315890</fullName>
    </submittedName>
</protein>
<accession>A0ABM3Q6W5</accession>
<evidence type="ECO:0000313" key="3">
    <source>
        <dbReference type="RefSeq" id="XP_053079658.1"/>
    </source>
</evidence>
<dbReference type="RefSeq" id="XP_053079658.1">
    <property type="nucleotide sequence ID" value="XM_053223683.1"/>
</dbReference>
<gene>
    <name evidence="3" type="primary">LOC128315890</name>
</gene>
<name>A0ABM3Q6W5_ACIJB</name>
<evidence type="ECO:0000256" key="1">
    <source>
        <dbReference type="SAM" id="MobiDB-lite"/>
    </source>
</evidence>
<proteinExistence type="predicted"/>
<feature type="region of interest" description="Disordered" evidence="1">
    <location>
        <begin position="222"/>
        <end position="241"/>
    </location>
</feature>
<reference evidence="3" key="1">
    <citation type="submission" date="2025-08" db="UniProtKB">
        <authorList>
            <consortium name="RefSeq"/>
        </authorList>
    </citation>
    <scope>IDENTIFICATION</scope>
    <source>
        <tissue evidence="3">Blood</tissue>
    </source>
</reference>
<dbReference type="GeneID" id="128315890"/>
<feature type="region of interest" description="Disordered" evidence="1">
    <location>
        <begin position="67"/>
        <end position="110"/>
    </location>
</feature>
<organism evidence="2 3">
    <name type="scientific">Acinonyx jubatus</name>
    <name type="common">Cheetah</name>
    <dbReference type="NCBI Taxonomy" id="32536"/>
    <lineage>
        <taxon>Eukaryota</taxon>
        <taxon>Metazoa</taxon>
        <taxon>Chordata</taxon>
        <taxon>Craniata</taxon>
        <taxon>Vertebrata</taxon>
        <taxon>Euteleostomi</taxon>
        <taxon>Mammalia</taxon>
        <taxon>Eutheria</taxon>
        <taxon>Laurasiatheria</taxon>
        <taxon>Carnivora</taxon>
        <taxon>Feliformia</taxon>
        <taxon>Felidae</taxon>
        <taxon>Felinae</taxon>
        <taxon>Acinonyx</taxon>
    </lineage>
</organism>
<feature type="compositionally biased region" description="Basic residues" evidence="1">
    <location>
        <begin position="1"/>
        <end position="12"/>
    </location>
</feature>